<dbReference type="InterPro" id="IPR036388">
    <property type="entry name" value="WH-like_DNA-bd_sf"/>
</dbReference>
<dbReference type="Proteomes" id="UP000233597">
    <property type="component" value="Unassembled WGS sequence"/>
</dbReference>
<dbReference type="Pfam" id="PF07729">
    <property type="entry name" value="FCD"/>
    <property type="match status" value="1"/>
</dbReference>
<dbReference type="SUPFAM" id="SSF48008">
    <property type="entry name" value="GntR ligand-binding domain-like"/>
    <property type="match status" value="1"/>
</dbReference>
<dbReference type="Pfam" id="PF00392">
    <property type="entry name" value="GntR"/>
    <property type="match status" value="1"/>
</dbReference>
<dbReference type="GO" id="GO:0003677">
    <property type="term" value="F:DNA binding"/>
    <property type="evidence" value="ECO:0007669"/>
    <property type="project" value="UniProtKB-KW"/>
</dbReference>
<evidence type="ECO:0000256" key="3">
    <source>
        <dbReference type="ARBA" id="ARBA00023163"/>
    </source>
</evidence>
<proteinExistence type="predicted"/>
<evidence type="ECO:0000256" key="2">
    <source>
        <dbReference type="ARBA" id="ARBA00023125"/>
    </source>
</evidence>
<dbReference type="AlphaFoldDB" id="A0A2N3KT76"/>
<dbReference type="CDD" id="cd07377">
    <property type="entry name" value="WHTH_GntR"/>
    <property type="match status" value="1"/>
</dbReference>
<dbReference type="PROSITE" id="PS50949">
    <property type="entry name" value="HTH_GNTR"/>
    <property type="match status" value="1"/>
</dbReference>
<comment type="caution">
    <text evidence="5">The sequence shown here is derived from an EMBL/GenBank/DDBJ whole genome shotgun (WGS) entry which is preliminary data.</text>
</comment>
<dbReference type="Gene3D" id="1.20.120.530">
    <property type="entry name" value="GntR ligand-binding domain-like"/>
    <property type="match status" value="1"/>
</dbReference>
<dbReference type="InterPro" id="IPR036390">
    <property type="entry name" value="WH_DNA-bd_sf"/>
</dbReference>
<organism evidence="5 6">
    <name type="scientific">Thalassospira marina</name>
    <dbReference type="NCBI Taxonomy" id="2048283"/>
    <lineage>
        <taxon>Bacteria</taxon>
        <taxon>Pseudomonadati</taxon>
        <taxon>Pseudomonadota</taxon>
        <taxon>Alphaproteobacteria</taxon>
        <taxon>Rhodospirillales</taxon>
        <taxon>Thalassospiraceae</taxon>
        <taxon>Thalassospira</taxon>
    </lineage>
</organism>
<dbReference type="EMBL" id="NWTK01000007">
    <property type="protein sequence ID" value="PKR53789.1"/>
    <property type="molecule type" value="Genomic_DNA"/>
</dbReference>
<dbReference type="PANTHER" id="PTHR43537">
    <property type="entry name" value="TRANSCRIPTIONAL REGULATOR, GNTR FAMILY"/>
    <property type="match status" value="1"/>
</dbReference>
<dbReference type="InterPro" id="IPR000524">
    <property type="entry name" value="Tscrpt_reg_HTH_GntR"/>
</dbReference>
<evidence type="ECO:0000313" key="6">
    <source>
        <dbReference type="Proteomes" id="UP000233597"/>
    </source>
</evidence>
<evidence type="ECO:0000313" key="5">
    <source>
        <dbReference type="EMBL" id="PKR53789.1"/>
    </source>
</evidence>
<dbReference type="SMART" id="SM00345">
    <property type="entry name" value="HTH_GNTR"/>
    <property type="match status" value="1"/>
</dbReference>
<dbReference type="SUPFAM" id="SSF46785">
    <property type="entry name" value="Winged helix' DNA-binding domain"/>
    <property type="match status" value="1"/>
</dbReference>
<keyword evidence="1" id="KW-0805">Transcription regulation</keyword>
<keyword evidence="2" id="KW-0238">DNA-binding</keyword>
<reference evidence="5 6" key="1">
    <citation type="submission" date="2017-09" db="EMBL/GenBank/DDBJ databases">
        <title>Biodiversity and function of Thalassospira species in the particle-attached aromatic-hydrocarbon-degrading consortia from the surface seawater of the South China Sea.</title>
        <authorList>
            <person name="Dong C."/>
            <person name="Liu R."/>
            <person name="Shao Z."/>
        </authorList>
    </citation>
    <scope>NUCLEOTIDE SEQUENCE [LARGE SCALE GENOMIC DNA]</scope>
    <source>
        <strain evidence="5 6">CSC1P2</strain>
    </source>
</reference>
<evidence type="ECO:0000256" key="1">
    <source>
        <dbReference type="ARBA" id="ARBA00023015"/>
    </source>
</evidence>
<dbReference type="InterPro" id="IPR008920">
    <property type="entry name" value="TF_FadR/GntR_C"/>
</dbReference>
<accession>A0A2N3KT76</accession>
<keyword evidence="3" id="KW-0804">Transcription</keyword>
<dbReference type="GO" id="GO:0003700">
    <property type="term" value="F:DNA-binding transcription factor activity"/>
    <property type="evidence" value="ECO:0007669"/>
    <property type="project" value="InterPro"/>
</dbReference>
<sequence>MTQTVEKTKNMENGSKRPAKELVYDYVRGKILNGEWRGGDFIEEKVVSEAVGVSRTPVREALHRLQGDHYISMTPRRGAVVRQITAQELVEVYESRRLIEIHAMQRICRERLSIPPILRELYEKMCETSKSHDFVQRAEYDQEFHRNIVATINNAVLVELYGSLQVRQQRVAIAAMRVQPSRAETIDQEHHDLIQALENFDEESAIEIISRHLRPVIDVVSRLPV</sequence>
<dbReference type="PANTHER" id="PTHR43537:SF24">
    <property type="entry name" value="GLUCONATE OPERON TRANSCRIPTIONAL REPRESSOR"/>
    <property type="match status" value="1"/>
</dbReference>
<dbReference type="SMART" id="SM00895">
    <property type="entry name" value="FCD"/>
    <property type="match status" value="1"/>
</dbReference>
<gene>
    <name evidence="5" type="ORF">COO20_12290</name>
</gene>
<dbReference type="Gene3D" id="1.10.10.10">
    <property type="entry name" value="Winged helix-like DNA-binding domain superfamily/Winged helix DNA-binding domain"/>
    <property type="match status" value="1"/>
</dbReference>
<dbReference type="OrthoDB" id="9812290at2"/>
<name>A0A2N3KT76_9PROT</name>
<protein>
    <submittedName>
        <fullName evidence="5">GntR family transcriptional regulator</fullName>
    </submittedName>
</protein>
<dbReference type="InterPro" id="IPR011711">
    <property type="entry name" value="GntR_C"/>
</dbReference>
<evidence type="ECO:0000259" key="4">
    <source>
        <dbReference type="PROSITE" id="PS50949"/>
    </source>
</evidence>
<feature type="domain" description="HTH gntR-type" evidence="4">
    <location>
        <begin position="17"/>
        <end position="84"/>
    </location>
</feature>